<feature type="compositionally biased region" description="Low complexity" evidence="1">
    <location>
        <begin position="549"/>
        <end position="560"/>
    </location>
</feature>
<dbReference type="SMART" id="SM00233">
    <property type="entry name" value="PH"/>
    <property type="match status" value="1"/>
</dbReference>
<accession>F4Q1P2</accession>
<dbReference type="Gene3D" id="1.10.10.10">
    <property type="entry name" value="Winged helix-like DNA-binding domain superfamily/Winged helix DNA-binding domain"/>
    <property type="match status" value="2"/>
</dbReference>
<feature type="domain" description="PH" evidence="2">
    <location>
        <begin position="416"/>
        <end position="513"/>
    </location>
</feature>
<dbReference type="InterPro" id="IPR000591">
    <property type="entry name" value="DEP_dom"/>
</dbReference>
<dbReference type="InterPro" id="IPR036390">
    <property type="entry name" value="WH_DNA-bd_sf"/>
</dbReference>
<dbReference type="PANTHER" id="PTHR22829">
    <property type="entry name" value="DEP DOMAIN PROTEIN"/>
    <property type="match status" value="1"/>
</dbReference>
<dbReference type="SUPFAM" id="SSF46785">
    <property type="entry name" value="Winged helix' DNA-binding domain"/>
    <property type="match status" value="2"/>
</dbReference>
<feature type="compositionally biased region" description="Basic and acidic residues" evidence="1">
    <location>
        <begin position="819"/>
        <end position="828"/>
    </location>
</feature>
<feature type="compositionally biased region" description="Low complexity" evidence="1">
    <location>
        <begin position="781"/>
        <end position="801"/>
    </location>
</feature>
<feature type="compositionally biased region" description="Polar residues" evidence="1">
    <location>
        <begin position="594"/>
        <end position="605"/>
    </location>
</feature>
<dbReference type="OrthoDB" id="39497at2759"/>
<dbReference type="Proteomes" id="UP000007797">
    <property type="component" value="Unassembled WGS sequence"/>
</dbReference>
<dbReference type="SMART" id="SM00049">
    <property type="entry name" value="DEP"/>
    <property type="match status" value="2"/>
</dbReference>
<evidence type="ECO:0000259" key="3">
    <source>
        <dbReference type="PROSITE" id="PS50186"/>
    </source>
</evidence>
<dbReference type="PROSITE" id="PS50003">
    <property type="entry name" value="PH_DOMAIN"/>
    <property type="match status" value="1"/>
</dbReference>
<evidence type="ECO:0008006" key="6">
    <source>
        <dbReference type="Google" id="ProtNLM"/>
    </source>
</evidence>
<dbReference type="EMBL" id="GL883018">
    <property type="protein sequence ID" value="EGG18192.1"/>
    <property type="molecule type" value="Genomic_DNA"/>
</dbReference>
<protein>
    <recommendedName>
        <fullName evidence="6">DEP domain-containing protein</fullName>
    </recommendedName>
</protein>
<dbReference type="RefSeq" id="XP_004357015.1">
    <property type="nucleotide sequence ID" value="XM_004356960.1"/>
</dbReference>
<organism evidence="4 5">
    <name type="scientific">Cavenderia fasciculata</name>
    <name type="common">Slime mold</name>
    <name type="synonym">Dictyostelium fasciculatum</name>
    <dbReference type="NCBI Taxonomy" id="261658"/>
    <lineage>
        <taxon>Eukaryota</taxon>
        <taxon>Amoebozoa</taxon>
        <taxon>Evosea</taxon>
        <taxon>Eumycetozoa</taxon>
        <taxon>Dictyostelia</taxon>
        <taxon>Acytosteliales</taxon>
        <taxon>Cavenderiaceae</taxon>
        <taxon>Cavenderia</taxon>
    </lineage>
</organism>
<sequence>MTSTIGTTAITTMKDTYSSNHHHTPYHHHHHNHLPLSHSLGDDVDNTNSNNNISSKNYNRKEDTMTITTEAAGVDLIDNIKLGDSSSSNGGDNNLVTIQEHKEYVKDIMESTSVQTNCIQLSTSSPPTFTNQDINNNNSCNNNTNNNNNNNTNFQLQHQNFNPNPNTNNNPNTNTNNNIESKRRNLNCNRNSSDSLPCSPPSSPTSPGKVYFGKLSSNSIPDRTVIYSPINNTKYHIKDIISMMKTPPTGLTIKDRYTGFQYHKQCFTGFDMVEWLLTHGICATRNHCIQLGQYLLDKSIIRHVYCDQPFRDSNLLYVFKEFLGISDDKIYIIVQKMKQEDGVERKDRSKLFKKFKDCFVGSEAVTWLLKNCQREVGARDEAIRLCQEIMDLGLIVPASNSKDVFRDDGTFYIFRNIIYGGYLGKKKKHSQERKVKYFALKEAGENILWYYDSPKDPMTNTGINLNNAYIRECKCGGGADCFEIVSHQRIFCLKCSNYSFLRLWVEILSHQTTTISDENALFEEAEEYIKEDSIRQSDLFFESFKEHNNNNNINNNNNNNSPVIKPNTLQQIDSSSSLIDTVLEQQQQPLQPPTIYNSPDKTITSDLPILNDNISNQQPDEIEEEEEEEEDKIDDDEEQEQGDDAPSTNTCDDYFIYSDTSKSIPTKDESNNNLLVEQQQQQSKQQSIAISTSQSDLITFNSSTSYDVDCKTELGISTQSFLIDTSSSQLPLLNMGSMDSIQYINEPPTPQQQQLEEEALVVLEQDEVVEEVVEMDKDIETIPSSEIIQPPSSPSSSETTPMKQDEEEEEHQEEDEESTITREAEKIIESNLTELSSTSYLNVNNDINLNGDNNNNNSDHDDDDNKSESVR</sequence>
<name>F4Q1P2_CACFS</name>
<dbReference type="InterPro" id="IPR011993">
    <property type="entry name" value="PH-like_dom_sf"/>
</dbReference>
<feature type="compositionally biased region" description="Low complexity" evidence="1">
    <location>
        <begin position="46"/>
        <end position="57"/>
    </location>
</feature>
<dbReference type="GeneID" id="14870390"/>
<feature type="domain" description="DEP" evidence="3">
    <location>
        <begin position="339"/>
        <end position="416"/>
    </location>
</feature>
<reference evidence="5" key="1">
    <citation type="journal article" date="2011" name="Genome Res.">
        <title>Phylogeny-wide analysis of social amoeba genomes highlights ancient origins for complex intercellular communication.</title>
        <authorList>
            <person name="Heidel A.J."/>
            <person name="Lawal H.M."/>
            <person name="Felder M."/>
            <person name="Schilde C."/>
            <person name="Helps N.R."/>
            <person name="Tunggal B."/>
            <person name="Rivero F."/>
            <person name="John U."/>
            <person name="Schleicher M."/>
            <person name="Eichinger L."/>
            <person name="Platzer M."/>
            <person name="Noegel A.A."/>
            <person name="Schaap P."/>
            <person name="Gloeckner G."/>
        </authorList>
    </citation>
    <scope>NUCLEOTIDE SEQUENCE [LARGE SCALE GENOMIC DNA]</scope>
    <source>
        <strain evidence="5">SH3</strain>
    </source>
</reference>
<dbReference type="InterPro" id="IPR036388">
    <property type="entry name" value="WH-like_DNA-bd_sf"/>
</dbReference>
<evidence type="ECO:0000313" key="5">
    <source>
        <dbReference type="Proteomes" id="UP000007797"/>
    </source>
</evidence>
<feature type="compositionally biased region" description="Basic residues" evidence="1">
    <location>
        <begin position="20"/>
        <end position="33"/>
    </location>
</feature>
<evidence type="ECO:0000313" key="4">
    <source>
        <dbReference type="EMBL" id="EGG18192.1"/>
    </source>
</evidence>
<feature type="region of interest" description="Disordered" evidence="1">
    <location>
        <begin position="589"/>
        <end position="655"/>
    </location>
</feature>
<feature type="compositionally biased region" description="Low complexity" evidence="1">
    <location>
        <begin position="131"/>
        <end position="178"/>
    </location>
</feature>
<dbReference type="SUPFAM" id="SSF50729">
    <property type="entry name" value="PH domain-like"/>
    <property type="match status" value="1"/>
</dbReference>
<evidence type="ECO:0000256" key="1">
    <source>
        <dbReference type="SAM" id="MobiDB-lite"/>
    </source>
</evidence>
<dbReference type="Gene3D" id="2.30.29.30">
    <property type="entry name" value="Pleckstrin-homology domain (PH domain)/Phosphotyrosine-binding domain (PTB)"/>
    <property type="match status" value="1"/>
</dbReference>
<gene>
    <name evidence="4" type="ORF">DFA_03679</name>
</gene>
<feature type="compositionally biased region" description="Polar residues" evidence="1">
    <location>
        <begin position="830"/>
        <end position="841"/>
    </location>
</feature>
<evidence type="ECO:0000259" key="2">
    <source>
        <dbReference type="PROSITE" id="PS50003"/>
    </source>
</evidence>
<feature type="region of interest" description="Disordered" evidence="1">
    <location>
        <begin position="546"/>
        <end position="567"/>
    </location>
</feature>
<feature type="compositionally biased region" description="Low complexity" evidence="1">
    <location>
        <begin position="842"/>
        <end position="857"/>
    </location>
</feature>
<dbReference type="InterPro" id="IPR001849">
    <property type="entry name" value="PH_domain"/>
</dbReference>
<dbReference type="PANTHER" id="PTHR22829:SF16">
    <property type="entry name" value="PH DOMAIN-CONTAINING PROTEIN"/>
    <property type="match status" value="1"/>
</dbReference>
<feature type="compositionally biased region" description="Acidic residues" evidence="1">
    <location>
        <begin position="620"/>
        <end position="643"/>
    </location>
</feature>
<proteinExistence type="predicted"/>
<keyword evidence="5" id="KW-1185">Reference proteome</keyword>
<dbReference type="GO" id="GO:0035556">
    <property type="term" value="P:intracellular signal transduction"/>
    <property type="evidence" value="ECO:0007669"/>
    <property type="project" value="InterPro"/>
</dbReference>
<dbReference type="CDD" id="cd04371">
    <property type="entry name" value="DEP"/>
    <property type="match status" value="2"/>
</dbReference>
<dbReference type="GO" id="GO:0023051">
    <property type="term" value="P:regulation of signaling"/>
    <property type="evidence" value="ECO:0007669"/>
    <property type="project" value="TreeGrafter"/>
</dbReference>
<feature type="region of interest" description="Disordered" evidence="1">
    <location>
        <begin position="779"/>
        <end position="871"/>
    </location>
</feature>
<feature type="compositionally biased region" description="Acidic residues" evidence="1">
    <location>
        <begin position="805"/>
        <end position="818"/>
    </location>
</feature>
<dbReference type="InterPro" id="IPR051832">
    <property type="entry name" value="mTOR-Rac_regulators"/>
</dbReference>
<feature type="domain" description="DEP" evidence="3">
    <location>
        <begin position="247"/>
        <end position="321"/>
    </location>
</feature>
<feature type="region of interest" description="Disordered" evidence="1">
    <location>
        <begin position="17"/>
        <end position="57"/>
    </location>
</feature>
<dbReference type="KEGG" id="dfa:DFA_03679"/>
<dbReference type="AlphaFoldDB" id="F4Q1P2"/>
<dbReference type="Pfam" id="PF00610">
    <property type="entry name" value="DEP"/>
    <property type="match status" value="2"/>
</dbReference>
<feature type="region of interest" description="Disordered" evidence="1">
    <location>
        <begin position="129"/>
        <end position="209"/>
    </location>
</feature>
<dbReference type="PROSITE" id="PS50186">
    <property type="entry name" value="DEP"/>
    <property type="match status" value="2"/>
</dbReference>